<reference evidence="2" key="1">
    <citation type="submission" date="2019-05" db="EMBL/GenBank/DDBJ databases">
        <title>Annotation for the trematode Fasciolopsis buski.</title>
        <authorList>
            <person name="Choi Y.-J."/>
        </authorList>
    </citation>
    <scope>NUCLEOTIDE SEQUENCE</scope>
    <source>
        <strain evidence="2">HT</strain>
        <tissue evidence="2">Whole worm</tissue>
    </source>
</reference>
<evidence type="ECO:0000256" key="1">
    <source>
        <dbReference type="SAM" id="MobiDB-lite"/>
    </source>
</evidence>
<protein>
    <submittedName>
        <fullName evidence="2">Uncharacterized protein</fullName>
    </submittedName>
</protein>
<proteinExistence type="predicted"/>
<name>A0A8E0RKK1_9TREM</name>
<evidence type="ECO:0000313" key="2">
    <source>
        <dbReference type="EMBL" id="KAA0184427.1"/>
    </source>
</evidence>
<dbReference type="OrthoDB" id="6351677at2759"/>
<sequence>MFLKALGSLGYVYLSHDKNAMMTTRIQINRHLAVKCAALSELVLTEGQTFRNLAGSFSHQNVSYCLAGWNNINPVMLFLETIEWISSRLRTSRQHNELLNQLEALQFCRLSNSCSISYNKLTKWIQKGGPCSGEKTESMCKLIFQVRCIAAQANRSVLQFRQLHPGISYEIRRTTKDDFLCNLDEHTAMRDASRHFMLLSALAVAEALERIVARLMGIPSAIRFARKTPTEISLEELIPLLRRSTKAVKSNRTQIVEPTRPFCNWLAYSCDGTLTLRYPTGDVALLWTPAATRYRPPEPSESHATSDKPIVSTRSKRLISVSLRTNKSPVSSSPDNLRFSCKPVWNHQVRSNEKTAAGYWLFIFDPPAPRSQFISERSTVTTSNVTARRTDSIMNDMMPEEQAERDDHRPAQPDAHENDPVIGSPKDYEAECVGQLRAFFTPTGEGAIYMDMTDTTNQSFGNTLKAVFTDRTCSLFDLNKLIVHTMPWPKISDHYGSYNHVNFKGSLTTNLQSTIDLRINPFIRIHCRNRGDIRVAYSWGNEVQLVLLCGSQIPREPKMKDMIQFSQRKSTIRDSRNASEQVDLLLSTKSRFLQLFYQFVTKTPFLNSMVEGVSARFNPLLRRRREEALKRIFKDFPPIDENLVKMQQDLTVLENEIRTICGRWLKYLRNQLDLRRLRSPRPRVTRSAGAAEVSQ</sequence>
<dbReference type="Proteomes" id="UP000728185">
    <property type="component" value="Unassembled WGS sequence"/>
</dbReference>
<organism evidence="2 3">
    <name type="scientific">Fasciolopsis buskii</name>
    <dbReference type="NCBI Taxonomy" id="27845"/>
    <lineage>
        <taxon>Eukaryota</taxon>
        <taxon>Metazoa</taxon>
        <taxon>Spiralia</taxon>
        <taxon>Lophotrochozoa</taxon>
        <taxon>Platyhelminthes</taxon>
        <taxon>Trematoda</taxon>
        <taxon>Digenea</taxon>
        <taxon>Plagiorchiida</taxon>
        <taxon>Echinostomata</taxon>
        <taxon>Echinostomatoidea</taxon>
        <taxon>Fasciolidae</taxon>
        <taxon>Fasciolopsis</taxon>
    </lineage>
</organism>
<feature type="region of interest" description="Disordered" evidence="1">
    <location>
        <begin position="400"/>
        <end position="424"/>
    </location>
</feature>
<keyword evidence="3" id="KW-1185">Reference proteome</keyword>
<evidence type="ECO:0000313" key="3">
    <source>
        <dbReference type="Proteomes" id="UP000728185"/>
    </source>
</evidence>
<comment type="caution">
    <text evidence="2">The sequence shown here is derived from an EMBL/GenBank/DDBJ whole genome shotgun (WGS) entry which is preliminary data.</text>
</comment>
<dbReference type="AlphaFoldDB" id="A0A8E0RKK1"/>
<gene>
    <name evidence="2" type="ORF">FBUS_04263</name>
</gene>
<feature type="compositionally biased region" description="Basic and acidic residues" evidence="1">
    <location>
        <begin position="405"/>
        <end position="419"/>
    </location>
</feature>
<accession>A0A8E0RKK1</accession>
<dbReference type="EMBL" id="LUCM01011113">
    <property type="protein sequence ID" value="KAA0184427.1"/>
    <property type="molecule type" value="Genomic_DNA"/>
</dbReference>